<name>A0A0G0XH22_9BACT</name>
<dbReference type="EMBL" id="LCAG01000008">
    <property type="protein sequence ID" value="KKR87037.1"/>
    <property type="molecule type" value="Genomic_DNA"/>
</dbReference>
<dbReference type="InterPro" id="IPR002716">
    <property type="entry name" value="PIN_dom"/>
</dbReference>
<dbReference type="SUPFAM" id="SSF88723">
    <property type="entry name" value="PIN domain-like"/>
    <property type="match status" value="1"/>
</dbReference>
<reference evidence="2 3" key="1">
    <citation type="journal article" date="2015" name="Nature">
        <title>rRNA introns, odd ribosomes, and small enigmatic genomes across a large radiation of phyla.</title>
        <authorList>
            <person name="Brown C.T."/>
            <person name="Hug L.A."/>
            <person name="Thomas B.C."/>
            <person name="Sharon I."/>
            <person name="Castelle C.J."/>
            <person name="Singh A."/>
            <person name="Wilkins M.J."/>
            <person name="Williams K.H."/>
            <person name="Banfield J.F."/>
        </authorList>
    </citation>
    <scope>NUCLEOTIDE SEQUENCE [LARGE SCALE GENOMIC DNA]</scope>
</reference>
<proteinExistence type="predicted"/>
<protein>
    <recommendedName>
        <fullName evidence="1">PIN domain-containing protein</fullName>
    </recommendedName>
</protein>
<dbReference type="Proteomes" id="UP000034854">
    <property type="component" value="Unassembled WGS sequence"/>
</dbReference>
<sequence>MKVFIDASVILAALGSVTGGSSEILKLIKKGIVVGITSGAVLEEVLRNSGKIKVFEGEVIKFISGSSLQVLPAPASEDVEKYFSDVAGKDAHIVVAAINCGADIVITLDKKHLLPVKIRGLNILTQGEFLKNL</sequence>
<dbReference type="AlphaFoldDB" id="A0A0G0XH22"/>
<dbReference type="InterPro" id="IPR029060">
    <property type="entry name" value="PIN-like_dom_sf"/>
</dbReference>
<organism evidence="2 3">
    <name type="scientific">Candidatus Curtissbacteria bacterium GW2011_GWA1_41_11</name>
    <dbReference type="NCBI Taxonomy" id="1618409"/>
    <lineage>
        <taxon>Bacteria</taxon>
        <taxon>Candidatus Curtissiibacteriota</taxon>
    </lineage>
</organism>
<evidence type="ECO:0000259" key="1">
    <source>
        <dbReference type="Pfam" id="PF13470"/>
    </source>
</evidence>
<gene>
    <name evidence="2" type="ORF">UU34_C0008G0061</name>
</gene>
<comment type="caution">
    <text evidence="2">The sequence shown here is derived from an EMBL/GenBank/DDBJ whole genome shotgun (WGS) entry which is preliminary data.</text>
</comment>
<evidence type="ECO:0000313" key="2">
    <source>
        <dbReference type="EMBL" id="KKR87037.1"/>
    </source>
</evidence>
<feature type="domain" description="PIN" evidence="1">
    <location>
        <begin position="2"/>
        <end position="111"/>
    </location>
</feature>
<dbReference type="Pfam" id="PF13470">
    <property type="entry name" value="PIN_3"/>
    <property type="match status" value="1"/>
</dbReference>
<evidence type="ECO:0000313" key="3">
    <source>
        <dbReference type="Proteomes" id="UP000034854"/>
    </source>
</evidence>
<accession>A0A0G0XH22</accession>